<reference evidence="3 4" key="1">
    <citation type="submission" date="2020-06" db="EMBL/GenBank/DDBJ databases">
        <title>Metabacillus dokdonensis sp. nov., isolated from the rhizosphere of Elymus tsukushiensis, a plant native to the Dokdo Islands, Republic of Korea.</title>
        <authorList>
            <person name="Lee S.Y."/>
            <person name="Hwang Y.J."/>
            <person name="Son J.S."/>
            <person name="Ghim S.Y."/>
        </authorList>
    </citation>
    <scope>NUCLEOTIDE SEQUENCE [LARGE SCALE GENOMIC DNA]</scope>
    <source>
        <strain evidence="3 4">KUDC1714</strain>
    </source>
</reference>
<dbReference type="Pfam" id="PF07454">
    <property type="entry name" value="SpoIIP"/>
    <property type="match status" value="1"/>
</dbReference>
<dbReference type="Proteomes" id="UP000515490">
    <property type="component" value="Chromosome"/>
</dbReference>
<organism evidence="3 4">
    <name type="scientific">Metabacillus elymi</name>
    <dbReference type="NCBI Taxonomy" id="2745198"/>
    <lineage>
        <taxon>Bacteria</taxon>
        <taxon>Bacillati</taxon>
        <taxon>Bacillota</taxon>
        <taxon>Bacilli</taxon>
        <taxon>Bacillales</taxon>
        <taxon>Bacillaceae</taxon>
        <taxon>Metabacillus</taxon>
    </lineage>
</organism>
<keyword evidence="4" id="KW-1185">Reference proteome</keyword>
<evidence type="ECO:0000256" key="2">
    <source>
        <dbReference type="SAM" id="Phobius"/>
    </source>
</evidence>
<dbReference type="Gene3D" id="3.40.630.40">
    <property type="entry name" value="Zn-dependent exopeptidases"/>
    <property type="match status" value="1"/>
</dbReference>
<feature type="transmembrane region" description="Helical" evidence="2">
    <location>
        <begin position="29"/>
        <end position="51"/>
    </location>
</feature>
<keyword evidence="2" id="KW-1133">Transmembrane helix</keyword>
<evidence type="ECO:0000256" key="1">
    <source>
        <dbReference type="SAM" id="MobiDB-lite"/>
    </source>
</evidence>
<accession>A0ABX6S604</accession>
<evidence type="ECO:0000313" key="4">
    <source>
        <dbReference type="Proteomes" id="UP000515490"/>
    </source>
</evidence>
<keyword evidence="2" id="KW-0472">Membrane</keyword>
<proteinExistence type="predicted"/>
<dbReference type="InterPro" id="IPR010897">
    <property type="entry name" value="Spore_II_P"/>
</dbReference>
<dbReference type="SUPFAM" id="SSF53187">
    <property type="entry name" value="Zn-dependent exopeptidases"/>
    <property type="match status" value="1"/>
</dbReference>
<protein>
    <submittedName>
        <fullName evidence="3">Stage II sporulation protein P</fullName>
    </submittedName>
</protein>
<evidence type="ECO:0000313" key="3">
    <source>
        <dbReference type="EMBL" id="QNF28963.1"/>
    </source>
</evidence>
<gene>
    <name evidence="3" type="ORF">HUW50_16635</name>
</gene>
<dbReference type="NCBIfam" id="TIGR02867">
    <property type="entry name" value="spore_II_P"/>
    <property type="match status" value="1"/>
</dbReference>
<dbReference type="EMBL" id="CP055263">
    <property type="protein sequence ID" value="QNF28963.1"/>
    <property type="molecule type" value="Genomic_DNA"/>
</dbReference>
<feature type="region of interest" description="Disordered" evidence="1">
    <location>
        <begin position="162"/>
        <end position="181"/>
    </location>
</feature>
<sequence length="402" mass="45343">MPYNPLFFIYINEGGCSVKSRGRFWIKAAYVPILLIIFVFCLIGLIITMNVTIDSKNIQRTIGELNTEDLFVHFLQAENHYFYLDQEDPLFTTSSLSSLAIQLATSIKPTDARTFLGNELPGLRLYDTEIAVAGEGTNLSNIPYESPPPTEVLLNERKVAEEKLQERQTSEEDKKPATNPDKKTVFIYQSHSWESFLPLLEGAENPNDAISSDERVNVIGLGNRLAQNLMERGIGVEHDKTNMTQELHKKGWKSTQAYTVSGTIVDEAVVAKNNDLDYFIDIHRDSARKNITTKTINGKSYARVYFVVGREHENYLENLDFAKKLHAELEKKYPGISRGVFLKSKSEGNGVYNQDVSTKAMLLEIGGVDNNLDELERTVDVFSDVLADYYFEGNEAKEVNGN</sequence>
<keyword evidence="2" id="KW-0812">Transmembrane</keyword>
<name>A0ABX6S604_9BACI</name>